<protein>
    <submittedName>
        <fullName evidence="2">Os02g0130250 protein</fullName>
    </submittedName>
</protein>
<dbReference type="EMBL" id="AP014958">
    <property type="protein sequence ID" value="BAS76805.1"/>
    <property type="molecule type" value="Genomic_DNA"/>
</dbReference>
<organism evidence="2 3">
    <name type="scientific">Oryza sativa subsp. japonica</name>
    <name type="common">Rice</name>
    <dbReference type="NCBI Taxonomy" id="39947"/>
    <lineage>
        <taxon>Eukaryota</taxon>
        <taxon>Viridiplantae</taxon>
        <taxon>Streptophyta</taxon>
        <taxon>Embryophyta</taxon>
        <taxon>Tracheophyta</taxon>
        <taxon>Spermatophyta</taxon>
        <taxon>Magnoliopsida</taxon>
        <taxon>Liliopsida</taxon>
        <taxon>Poales</taxon>
        <taxon>Poaceae</taxon>
        <taxon>BOP clade</taxon>
        <taxon>Oryzoideae</taxon>
        <taxon>Oryzeae</taxon>
        <taxon>Oryzinae</taxon>
        <taxon>Oryza</taxon>
        <taxon>Oryza sativa</taxon>
    </lineage>
</organism>
<dbReference type="PaxDb" id="39947-A0A0P0VEJ4"/>
<proteinExistence type="predicted"/>
<evidence type="ECO:0000313" key="3">
    <source>
        <dbReference type="Proteomes" id="UP000059680"/>
    </source>
</evidence>
<evidence type="ECO:0000256" key="1">
    <source>
        <dbReference type="SAM" id="MobiDB-lite"/>
    </source>
</evidence>
<feature type="non-terminal residue" evidence="2">
    <location>
        <position position="194"/>
    </location>
</feature>
<dbReference type="AlphaFoldDB" id="A0A0P0VEJ4"/>
<evidence type="ECO:0000313" key="2">
    <source>
        <dbReference type="EMBL" id="BAS76805.1"/>
    </source>
</evidence>
<dbReference type="Proteomes" id="UP000059680">
    <property type="component" value="Chromosome 2"/>
</dbReference>
<sequence length="194" mass="21483">MRTPFWARATRAPSRDTPSTAANAPPWPRLPMLMPWPGPQSMSRMRTAKLPLEMEMQSSPVAMRQDWMVTAVESATWMPSVFGLSSGESTRTLARRTSRERDTVRCICCAFCRRRFRTLTPLHESMVKACTYICSPVNPVNLAGVGPPFGAGAVDETAALDAGAGETGEEEPQPGARRIPLRRLIWRHDSALDL</sequence>
<gene>
    <name evidence="2" type="ordered locus">Os02g0130250</name>
    <name evidence="2" type="ORF">OSNPB_020130250</name>
</gene>
<name>A0A0P0VEJ4_ORYSJ</name>
<feature type="region of interest" description="Disordered" evidence="1">
    <location>
        <begin position="1"/>
        <end position="32"/>
    </location>
</feature>
<keyword evidence="3" id="KW-1185">Reference proteome</keyword>
<dbReference type="Gramene" id="Os02t0130250-00">
    <property type="protein sequence ID" value="Os02t0130250-00"/>
    <property type="gene ID" value="Os02g0130250"/>
</dbReference>
<reference evidence="2 3" key="3">
    <citation type="journal article" date="2013" name="Rice">
        <title>Improvement of the Oryza sativa Nipponbare reference genome using next generation sequence and optical map data.</title>
        <authorList>
            <person name="Kawahara Y."/>
            <person name="de la Bastide M."/>
            <person name="Hamilton J.P."/>
            <person name="Kanamori H."/>
            <person name="McCombie W.R."/>
            <person name="Ouyang S."/>
            <person name="Schwartz D.C."/>
            <person name="Tanaka T."/>
            <person name="Wu J."/>
            <person name="Zhou S."/>
            <person name="Childs K.L."/>
            <person name="Davidson R.M."/>
            <person name="Lin H."/>
            <person name="Quesada-Ocampo L."/>
            <person name="Vaillancourt B."/>
            <person name="Sakai H."/>
            <person name="Lee S.S."/>
            <person name="Kim J."/>
            <person name="Numa H."/>
            <person name="Itoh T."/>
            <person name="Buell C.R."/>
            <person name="Matsumoto T."/>
        </authorList>
    </citation>
    <scope>NUCLEOTIDE SEQUENCE [LARGE SCALE GENOMIC DNA]</scope>
    <source>
        <strain evidence="3">cv. Nipponbare</strain>
    </source>
</reference>
<accession>A0A0P0VEJ4</accession>
<dbReference type="InParanoid" id="A0A0P0VEJ4"/>
<reference evidence="3" key="1">
    <citation type="journal article" date="2005" name="Nature">
        <title>The map-based sequence of the rice genome.</title>
        <authorList>
            <consortium name="International rice genome sequencing project (IRGSP)"/>
            <person name="Matsumoto T."/>
            <person name="Wu J."/>
            <person name="Kanamori H."/>
            <person name="Katayose Y."/>
            <person name="Fujisawa M."/>
            <person name="Namiki N."/>
            <person name="Mizuno H."/>
            <person name="Yamamoto K."/>
            <person name="Antonio B.A."/>
            <person name="Baba T."/>
            <person name="Sakata K."/>
            <person name="Nagamura Y."/>
            <person name="Aoki H."/>
            <person name="Arikawa K."/>
            <person name="Arita K."/>
            <person name="Bito T."/>
            <person name="Chiden Y."/>
            <person name="Fujitsuka N."/>
            <person name="Fukunaka R."/>
            <person name="Hamada M."/>
            <person name="Harada C."/>
            <person name="Hayashi A."/>
            <person name="Hijishita S."/>
            <person name="Honda M."/>
            <person name="Hosokawa S."/>
            <person name="Ichikawa Y."/>
            <person name="Idonuma A."/>
            <person name="Iijima M."/>
            <person name="Ikeda M."/>
            <person name="Ikeno M."/>
            <person name="Ito K."/>
            <person name="Ito S."/>
            <person name="Ito T."/>
            <person name="Ito Y."/>
            <person name="Ito Y."/>
            <person name="Iwabuchi A."/>
            <person name="Kamiya K."/>
            <person name="Karasawa W."/>
            <person name="Kurita K."/>
            <person name="Katagiri S."/>
            <person name="Kikuta A."/>
            <person name="Kobayashi H."/>
            <person name="Kobayashi N."/>
            <person name="Machita K."/>
            <person name="Maehara T."/>
            <person name="Masukawa M."/>
            <person name="Mizubayashi T."/>
            <person name="Mukai Y."/>
            <person name="Nagasaki H."/>
            <person name="Nagata Y."/>
            <person name="Naito S."/>
            <person name="Nakashima M."/>
            <person name="Nakama Y."/>
            <person name="Nakamichi Y."/>
            <person name="Nakamura M."/>
            <person name="Meguro A."/>
            <person name="Negishi M."/>
            <person name="Ohta I."/>
            <person name="Ohta T."/>
            <person name="Okamoto M."/>
            <person name="Ono N."/>
            <person name="Saji S."/>
            <person name="Sakaguchi M."/>
            <person name="Sakai K."/>
            <person name="Shibata M."/>
            <person name="Shimokawa T."/>
            <person name="Song J."/>
            <person name="Takazaki Y."/>
            <person name="Terasawa K."/>
            <person name="Tsugane M."/>
            <person name="Tsuji K."/>
            <person name="Ueda S."/>
            <person name="Waki K."/>
            <person name="Yamagata H."/>
            <person name="Yamamoto M."/>
            <person name="Yamamoto S."/>
            <person name="Yamane H."/>
            <person name="Yoshiki S."/>
            <person name="Yoshihara R."/>
            <person name="Yukawa K."/>
            <person name="Zhong H."/>
            <person name="Yano M."/>
            <person name="Yuan Q."/>
            <person name="Ouyang S."/>
            <person name="Liu J."/>
            <person name="Jones K.M."/>
            <person name="Gansberger K."/>
            <person name="Moffat K."/>
            <person name="Hill J."/>
            <person name="Bera J."/>
            <person name="Fadrosh D."/>
            <person name="Jin S."/>
            <person name="Johri S."/>
            <person name="Kim M."/>
            <person name="Overton L."/>
            <person name="Reardon M."/>
            <person name="Tsitrin T."/>
            <person name="Vuong H."/>
            <person name="Weaver B."/>
            <person name="Ciecko A."/>
            <person name="Tallon L."/>
            <person name="Jackson J."/>
            <person name="Pai G."/>
            <person name="Aken S.V."/>
            <person name="Utterback T."/>
            <person name="Reidmuller S."/>
            <person name="Feldblyum T."/>
            <person name="Hsiao J."/>
            <person name="Zismann V."/>
            <person name="Iobst S."/>
            <person name="de Vazeille A.R."/>
            <person name="Buell C.R."/>
            <person name="Ying K."/>
            <person name="Li Y."/>
            <person name="Lu T."/>
            <person name="Huang Y."/>
            <person name="Zhao Q."/>
            <person name="Feng Q."/>
            <person name="Zhang L."/>
            <person name="Zhu J."/>
            <person name="Weng Q."/>
            <person name="Mu J."/>
            <person name="Lu Y."/>
            <person name="Fan D."/>
            <person name="Liu Y."/>
            <person name="Guan J."/>
            <person name="Zhang Y."/>
            <person name="Yu S."/>
            <person name="Liu X."/>
            <person name="Zhang Y."/>
            <person name="Hong G."/>
            <person name="Han B."/>
            <person name="Choisne N."/>
            <person name="Demange N."/>
            <person name="Orjeda G."/>
            <person name="Samain S."/>
            <person name="Cattolico L."/>
            <person name="Pelletier E."/>
            <person name="Couloux A."/>
            <person name="Segurens B."/>
            <person name="Wincker P."/>
            <person name="D'Hont A."/>
            <person name="Scarpelli C."/>
            <person name="Weissenbach J."/>
            <person name="Salanoubat M."/>
            <person name="Quetier F."/>
            <person name="Yu Y."/>
            <person name="Kim H.R."/>
            <person name="Rambo T."/>
            <person name="Currie J."/>
            <person name="Collura K."/>
            <person name="Luo M."/>
            <person name="Yang T."/>
            <person name="Ammiraju J.S.S."/>
            <person name="Engler F."/>
            <person name="Soderlund C."/>
            <person name="Wing R.A."/>
            <person name="Palmer L.E."/>
            <person name="de la Bastide M."/>
            <person name="Spiegel L."/>
            <person name="Nascimento L."/>
            <person name="Zutavern T."/>
            <person name="O'Shaughnessy A."/>
            <person name="Dike S."/>
            <person name="Dedhia N."/>
            <person name="Preston R."/>
            <person name="Balija V."/>
            <person name="McCombie W.R."/>
            <person name="Chow T."/>
            <person name="Chen H."/>
            <person name="Chung M."/>
            <person name="Chen C."/>
            <person name="Shaw J."/>
            <person name="Wu H."/>
            <person name="Hsiao K."/>
            <person name="Chao Y."/>
            <person name="Chu M."/>
            <person name="Cheng C."/>
            <person name="Hour A."/>
            <person name="Lee P."/>
            <person name="Lin S."/>
            <person name="Lin Y."/>
            <person name="Liou J."/>
            <person name="Liu S."/>
            <person name="Hsing Y."/>
            <person name="Raghuvanshi S."/>
            <person name="Mohanty A."/>
            <person name="Bharti A.K."/>
            <person name="Gaur A."/>
            <person name="Gupta V."/>
            <person name="Kumar D."/>
            <person name="Ravi V."/>
            <person name="Vij S."/>
            <person name="Kapur A."/>
            <person name="Khurana P."/>
            <person name="Khurana P."/>
            <person name="Khurana J.P."/>
            <person name="Tyagi A.K."/>
            <person name="Gaikwad K."/>
            <person name="Singh A."/>
            <person name="Dalal V."/>
            <person name="Srivastava S."/>
            <person name="Dixit A."/>
            <person name="Pal A.K."/>
            <person name="Ghazi I.A."/>
            <person name="Yadav M."/>
            <person name="Pandit A."/>
            <person name="Bhargava A."/>
            <person name="Sureshbabu K."/>
            <person name="Batra K."/>
            <person name="Sharma T.R."/>
            <person name="Mohapatra T."/>
            <person name="Singh N.K."/>
            <person name="Messing J."/>
            <person name="Nelson A.B."/>
            <person name="Fuks G."/>
            <person name="Kavchok S."/>
            <person name="Keizer G."/>
            <person name="Linton E."/>
            <person name="Llaca V."/>
            <person name="Song R."/>
            <person name="Tanyolac B."/>
            <person name="Young S."/>
            <person name="Ho-Il K."/>
            <person name="Hahn J.H."/>
            <person name="Sangsakoo G."/>
            <person name="Vanavichit A."/>
            <person name="de Mattos Luiz.A.T."/>
            <person name="Zimmer P.D."/>
            <person name="Malone G."/>
            <person name="Dellagostin O."/>
            <person name="de Oliveira A.C."/>
            <person name="Bevan M."/>
            <person name="Bancroft I."/>
            <person name="Minx P."/>
            <person name="Cordum H."/>
            <person name="Wilson R."/>
            <person name="Cheng Z."/>
            <person name="Jin W."/>
            <person name="Jiang J."/>
            <person name="Leong S.A."/>
            <person name="Iwama H."/>
            <person name="Gojobori T."/>
            <person name="Itoh T."/>
            <person name="Niimura Y."/>
            <person name="Fujii Y."/>
            <person name="Habara T."/>
            <person name="Sakai H."/>
            <person name="Sato Y."/>
            <person name="Wilson G."/>
            <person name="Kumar K."/>
            <person name="McCouch S."/>
            <person name="Juretic N."/>
            <person name="Hoen D."/>
            <person name="Wright S."/>
            <person name="Bruskiewich R."/>
            <person name="Bureau T."/>
            <person name="Miyao A."/>
            <person name="Hirochika H."/>
            <person name="Nishikawa T."/>
            <person name="Kadowaki K."/>
            <person name="Sugiura M."/>
            <person name="Burr B."/>
            <person name="Sasaki T."/>
        </authorList>
    </citation>
    <scope>NUCLEOTIDE SEQUENCE [LARGE SCALE GENOMIC DNA]</scope>
    <source>
        <strain evidence="3">cv. Nipponbare</strain>
    </source>
</reference>
<reference evidence="2 3" key="2">
    <citation type="journal article" date="2013" name="Plant Cell Physiol.">
        <title>Rice Annotation Project Database (RAP-DB): an integrative and interactive database for rice genomics.</title>
        <authorList>
            <person name="Sakai H."/>
            <person name="Lee S.S."/>
            <person name="Tanaka T."/>
            <person name="Numa H."/>
            <person name="Kim J."/>
            <person name="Kawahara Y."/>
            <person name="Wakimoto H."/>
            <person name="Yang C.C."/>
            <person name="Iwamoto M."/>
            <person name="Abe T."/>
            <person name="Yamada Y."/>
            <person name="Muto A."/>
            <person name="Inokuchi H."/>
            <person name="Ikemura T."/>
            <person name="Matsumoto T."/>
            <person name="Sasaki T."/>
            <person name="Itoh T."/>
        </authorList>
    </citation>
    <scope>NUCLEOTIDE SEQUENCE [LARGE SCALE GENOMIC DNA]</scope>
    <source>
        <strain evidence="3">cv. Nipponbare</strain>
    </source>
</reference>